<proteinExistence type="predicted"/>
<dbReference type="OrthoDB" id="4348245at2759"/>
<reference evidence="1" key="1">
    <citation type="submission" date="2022-12" db="EMBL/GenBank/DDBJ databases">
        <authorList>
            <person name="Petersen C."/>
        </authorList>
    </citation>
    <scope>NUCLEOTIDE SEQUENCE</scope>
    <source>
        <strain evidence="1">IBT 29677</strain>
    </source>
</reference>
<accession>A0A9X0B9P7</accession>
<gene>
    <name evidence="1" type="ORF">N7509_005076</name>
</gene>
<name>A0A9X0B9P7_9EURO</name>
<dbReference type="Proteomes" id="UP001147747">
    <property type="component" value="Unassembled WGS sequence"/>
</dbReference>
<protein>
    <submittedName>
        <fullName evidence="1">Uncharacterized protein</fullName>
    </submittedName>
</protein>
<dbReference type="EMBL" id="JAPZBU010000006">
    <property type="protein sequence ID" value="KAJ5396963.1"/>
    <property type="molecule type" value="Genomic_DNA"/>
</dbReference>
<organism evidence="1 2">
    <name type="scientific">Penicillium cosmopolitanum</name>
    <dbReference type="NCBI Taxonomy" id="1131564"/>
    <lineage>
        <taxon>Eukaryota</taxon>
        <taxon>Fungi</taxon>
        <taxon>Dikarya</taxon>
        <taxon>Ascomycota</taxon>
        <taxon>Pezizomycotina</taxon>
        <taxon>Eurotiomycetes</taxon>
        <taxon>Eurotiomycetidae</taxon>
        <taxon>Eurotiales</taxon>
        <taxon>Aspergillaceae</taxon>
        <taxon>Penicillium</taxon>
    </lineage>
</organism>
<evidence type="ECO:0000313" key="1">
    <source>
        <dbReference type="EMBL" id="KAJ5396963.1"/>
    </source>
</evidence>
<dbReference type="AlphaFoldDB" id="A0A9X0B9P7"/>
<comment type="caution">
    <text evidence="1">The sequence shown here is derived from an EMBL/GenBank/DDBJ whole genome shotgun (WGS) entry which is preliminary data.</text>
</comment>
<evidence type="ECO:0000313" key="2">
    <source>
        <dbReference type="Proteomes" id="UP001147747"/>
    </source>
</evidence>
<sequence>MTTTSSPSWVIDESIEDDHVGIDQWTEILEILAMQVGRLTLERYNTSDKYAYNMNEEAKAHNKKWGEITDQEDKDGEDQKRQRWLHSTWHHFKCLVGESEYETSERV</sequence>
<dbReference type="GeneID" id="81368693"/>
<reference evidence="1" key="2">
    <citation type="journal article" date="2023" name="IMA Fungus">
        <title>Comparative genomic study of the Penicillium genus elucidates a diverse pangenome and 15 lateral gene transfer events.</title>
        <authorList>
            <person name="Petersen C."/>
            <person name="Sorensen T."/>
            <person name="Nielsen M.R."/>
            <person name="Sondergaard T.E."/>
            <person name="Sorensen J.L."/>
            <person name="Fitzpatrick D.A."/>
            <person name="Frisvad J.C."/>
            <person name="Nielsen K.L."/>
        </authorList>
    </citation>
    <scope>NUCLEOTIDE SEQUENCE</scope>
    <source>
        <strain evidence="1">IBT 29677</strain>
    </source>
</reference>
<dbReference type="RefSeq" id="XP_056489015.1">
    <property type="nucleotide sequence ID" value="XM_056629713.1"/>
</dbReference>
<keyword evidence="2" id="KW-1185">Reference proteome</keyword>